<name>A0A6A6R5C7_9PEZI</name>
<reference evidence="3" key="1">
    <citation type="journal article" date="2020" name="Stud. Mycol.">
        <title>101 Dothideomycetes genomes: a test case for predicting lifestyles and emergence of pathogens.</title>
        <authorList>
            <person name="Haridas S."/>
            <person name="Albert R."/>
            <person name="Binder M."/>
            <person name="Bloem J."/>
            <person name="Labutti K."/>
            <person name="Salamov A."/>
            <person name="Andreopoulos B."/>
            <person name="Baker S."/>
            <person name="Barry K."/>
            <person name="Bills G."/>
            <person name="Bluhm B."/>
            <person name="Cannon C."/>
            <person name="Castanera R."/>
            <person name="Culley D."/>
            <person name="Daum C."/>
            <person name="Ezra D."/>
            <person name="Gonzalez J."/>
            <person name="Henrissat B."/>
            <person name="Kuo A."/>
            <person name="Liang C."/>
            <person name="Lipzen A."/>
            <person name="Lutzoni F."/>
            <person name="Magnuson J."/>
            <person name="Mondo S."/>
            <person name="Nolan M."/>
            <person name="Ohm R."/>
            <person name="Pangilinan J."/>
            <person name="Park H.-J."/>
            <person name="Ramirez L."/>
            <person name="Alfaro M."/>
            <person name="Sun H."/>
            <person name="Tritt A."/>
            <person name="Yoshinaga Y."/>
            <person name="Zwiers L.-H."/>
            <person name="Turgeon B."/>
            <person name="Goodwin S."/>
            <person name="Spatafora J."/>
            <person name="Crous P."/>
            <person name="Grigoriev I."/>
        </authorList>
    </citation>
    <scope>NUCLEOTIDE SEQUENCE</scope>
    <source>
        <strain evidence="3">CBS 269.34</strain>
    </source>
</reference>
<protein>
    <recommendedName>
        <fullName evidence="2">Heterokaryon incompatibility domain-containing protein</fullName>
    </recommendedName>
</protein>
<feature type="region of interest" description="Disordered" evidence="1">
    <location>
        <begin position="662"/>
        <end position="689"/>
    </location>
</feature>
<feature type="compositionally biased region" description="Basic and acidic residues" evidence="1">
    <location>
        <begin position="673"/>
        <end position="689"/>
    </location>
</feature>
<evidence type="ECO:0000313" key="4">
    <source>
        <dbReference type="Proteomes" id="UP000799750"/>
    </source>
</evidence>
<organism evidence="3 4">
    <name type="scientific">Lophium mytilinum</name>
    <dbReference type="NCBI Taxonomy" id="390894"/>
    <lineage>
        <taxon>Eukaryota</taxon>
        <taxon>Fungi</taxon>
        <taxon>Dikarya</taxon>
        <taxon>Ascomycota</taxon>
        <taxon>Pezizomycotina</taxon>
        <taxon>Dothideomycetes</taxon>
        <taxon>Pleosporomycetidae</taxon>
        <taxon>Mytilinidiales</taxon>
        <taxon>Mytilinidiaceae</taxon>
        <taxon>Lophium</taxon>
    </lineage>
</organism>
<evidence type="ECO:0000259" key="2">
    <source>
        <dbReference type="Pfam" id="PF06985"/>
    </source>
</evidence>
<dbReference type="InterPro" id="IPR010730">
    <property type="entry name" value="HET"/>
</dbReference>
<proteinExistence type="predicted"/>
<evidence type="ECO:0000256" key="1">
    <source>
        <dbReference type="SAM" id="MobiDB-lite"/>
    </source>
</evidence>
<dbReference type="EMBL" id="MU004184">
    <property type="protein sequence ID" value="KAF2499554.1"/>
    <property type="molecule type" value="Genomic_DNA"/>
</dbReference>
<dbReference type="InterPro" id="IPR052895">
    <property type="entry name" value="HetReg/Transcr_Mod"/>
</dbReference>
<dbReference type="OrthoDB" id="3800302at2759"/>
<evidence type="ECO:0000313" key="3">
    <source>
        <dbReference type="EMBL" id="KAF2499554.1"/>
    </source>
</evidence>
<dbReference type="AlphaFoldDB" id="A0A6A6R5C7"/>
<dbReference type="Proteomes" id="UP000799750">
    <property type="component" value="Unassembled WGS sequence"/>
</dbReference>
<dbReference type="PANTHER" id="PTHR24148:SF64">
    <property type="entry name" value="HETEROKARYON INCOMPATIBILITY DOMAIN-CONTAINING PROTEIN"/>
    <property type="match status" value="1"/>
</dbReference>
<dbReference type="Pfam" id="PF06985">
    <property type="entry name" value="HET"/>
    <property type="match status" value="1"/>
</dbReference>
<keyword evidence="4" id="KW-1185">Reference proteome</keyword>
<dbReference type="PANTHER" id="PTHR24148">
    <property type="entry name" value="ANKYRIN REPEAT DOMAIN-CONTAINING PROTEIN 39 HOMOLOG-RELATED"/>
    <property type="match status" value="1"/>
</dbReference>
<feature type="domain" description="Heterokaryon incompatibility" evidence="2">
    <location>
        <begin position="158"/>
        <end position="293"/>
    </location>
</feature>
<sequence length="831" mass="93942">MAENGNVKATGHFFSSRLKKFEPLVKKRLEEGVLIRKPKELFARLRLDEYVYGPLPSPTCIRLFRIQPGLGSETIRCSLSIVDLNDNPSYIALSYSWKRDRTVGSLLSKTMSFVVEAGRWEASTFLRKAFRLRERNEDESDAHFMDVLEKLKNSSDSRDSTTRHTIICDGRSMTVQPNLYDALLRLRQMAPADYWIDAVCINQQNDQERSAQVHMMASIYRSADQVLVWLGVLPTLLSPGIEKFCHAFGPQSEAGPAIPKKEDGKFSYFGEFILATVYILTRRWFRRLWIVQETCLADDIIFILGDQQINANTIVAAVVWMTDFAQSELAPIFGFANEFISLWETIKTYPTMLASRRFFGEGGKWTLDEWLRVCKGRKASDSKDLVNAGLSLIDPETLVIDRTLQLEEPGEVPSSALWEILHADYTVETSEVLLNVAACLLSRRQGVNQLLAWTLRFRNPPKIGDKLPELPLSSIPSWVPDPSPWTSHVLEPYFMLNCPNIPLPLPSQSKSKIKDPGPRISADGTTLFLTAAYLDKISTECPTIGFLAGDHTTLPRFLEWLGNAVPRVYRPTGQLGVEALVKILTTGYRLQDEANYVHQGEVMEHFCDLLGTSISDAIEETHKKGMTNANRQKVDKLIQFYERVREVHPDIPWSEKPTQILDKLGNPEAVQEDTGKDEEREKSGTDEQRYQNRTLGELLGILGAFWSVPGIVNLSIFTTLLGGYMGIGPAWVREGDDVILLADGWAPFIFAHVEEIAMRKVRRINKELETLANTRTARLRRRELEEELRKVEDSVGGKDDWALVGEAYVEGVMDGEVAATLESRMHRISVI</sequence>
<accession>A0A6A6R5C7</accession>
<gene>
    <name evidence="3" type="ORF">BU16DRAFT_535890</name>
</gene>